<dbReference type="InterPro" id="IPR020449">
    <property type="entry name" value="Tscrpt_reg_AraC-type_HTH"/>
</dbReference>
<dbReference type="SUPFAM" id="SSF46689">
    <property type="entry name" value="Homeodomain-like"/>
    <property type="match status" value="2"/>
</dbReference>
<dbReference type="InterPro" id="IPR018062">
    <property type="entry name" value="HTH_AraC-typ_CS"/>
</dbReference>
<dbReference type="SMART" id="SM00342">
    <property type="entry name" value="HTH_ARAC"/>
    <property type="match status" value="1"/>
</dbReference>
<gene>
    <name evidence="6" type="ORF">NB646_05635</name>
</gene>
<dbReference type="SUPFAM" id="SSF51182">
    <property type="entry name" value="RmlC-like cupins"/>
    <property type="match status" value="1"/>
</dbReference>
<dbReference type="InterPro" id="IPR009057">
    <property type="entry name" value="Homeodomain-like_sf"/>
</dbReference>
<keyword evidence="1" id="KW-0805">Transcription regulation</keyword>
<dbReference type="InterPro" id="IPR018060">
    <property type="entry name" value="HTH_AraC"/>
</dbReference>
<evidence type="ECO:0000256" key="3">
    <source>
        <dbReference type="ARBA" id="ARBA00023163"/>
    </source>
</evidence>
<protein>
    <submittedName>
        <fullName evidence="6">AraC family transcriptional regulator</fullName>
    </submittedName>
</protein>
<dbReference type="Pfam" id="PF07883">
    <property type="entry name" value="Cupin_2"/>
    <property type="match status" value="1"/>
</dbReference>
<keyword evidence="3" id="KW-0804">Transcription</keyword>
<name>A0A9E9LCJ4_9BURK</name>
<dbReference type="InterPro" id="IPR011051">
    <property type="entry name" value="RmlC_Cupin_sf"/>
</dbReference>
<sequence length="295" mass="33719">MKTPYIHSPNLNGDTGFPYLVLDVVNDNAVPRNPGFQVMHWHEDLQFICVPDGEITLQTLEETVEIPRGNGIFINKNVVHHVRRKGTCHYNSFLFPEYFLTFHPATPAKDFVTGIVENPEIPYCLLDRKTGWGRQILEKLETLSRLEKNRDAFHVYQVLVLLASLWLDLLKNIGIPAKKPHNPIASRMKRFLEYIENHYATAITLDELAKSAHVSKSECLRCFRASLDTTPHQYLLEYRLSKACALLRHTDEPVTGISQKTGFGQTSHFGKCFREKTGLSPSNYRKQSRNGSMPP</sequence>
<dbReference type="RefSeq" id="WP_269315455.1">
    <property type="nucleotide sequence ID" value="NZ_CP098251.1"/>
</dbReference>
<dbReference type="PRINTS" id="PR00032">
    <property type="entry name" value="HTHARAC"/>
</dbReference>
<evidence type="ECO:0000259" key="5">
    <source>
        <dbReference type="PROSITE" id="PS01124"/>
    </source>
</evidence>
<evidence type="ECO:0000313" key="6">
    <source>
        <dbReference type="EMBL" id="WAV90354.1"/>
    </source>
</evidence>
<dbReference type="InterPro" id="IPR014710">
    <property type="entry name" value="RmlC-like_jellyroll"/>
</dbReference>
<feature type="region of interest" description="Disordered" evidence="4">
    <location>
        <begin position="275"/>
        <end position="295"/>
    </location>
</feature>
<feature type="domain" description="HTH araC/xylS-type" evidence="5">
    <location>
        <begin position="189"/>
        <end position="287"/>
    </location>
</feature>
<dbReference type="Gene3D" id="1.10.10.60">
    <property type="entry name" value="Homeodomain-like"/>
    <property type="match status" value="2"/>
</dbReference>
<dbReference type="GO" id="GO:0043565">
    <property type="term" value="F:sequence-specific DNA binding"/>
    <property type="evidence" value="ECO:0007669"/>
    <property type="project" value="InterPro"/>
</dbReference>
<dbReference type="GO" id="GO:0003700">
    <property type="term" value="F:DNA-binding transcription factor activity"/>
    <property type="evidence" value="ECO:0007669"/>
    <property type="project" value="InterPro"/>
</dbReference>
<evidence type="ECO:0000256" key="2">
    <source>
        <dbReference type="ARBA" id="ARBA00023125"/>
    </source>
</evidence>
<dbReference type="PANTHER" id="PTHR43280">
    <property type="entry name" value="ARAC-FAMILY TRANSCRIPTIONAL REGULATOR"/>
    <property type="match status" value="1"/>
</dbReference>
<dbReference type="Proteomes" id="UP001164819">
    <property type="component" value="Chromosome"/>
</dbReference>
<dbReference type="PROSITE" id="PS01124">
    <property type="entry name" value="HTH_ARAC_FAMILY_2"/>
    <property type="match status" value="1"/>
</dbReference>
<dbReference type="PANTHER" id="PTHR43280:SF28">
    <property type="entry name" value="HTH-TYPE TRANSCRIPTIONAL ACTIVATOR RHAS"/>
    <property type="match status" value="1"/>
</dbReference>
<organism evidence="6">
    <name type="scientific">Oxalobacter aliiformigenes</name>
    <dbReference type="NCBI Taxonomy" id="2946593"/>
    <lineage>
        <taxon>Bacteria</taxon>
        <taxon>Pseudomonadati</taxon>
        <taxon>Pseudomonadota</taxon>
        <taxon>Betaproteobacteria</taxon>
        <taxon>Burkholderiales</taxon>
        <taxon>Oxalobacteraceae</taxon>
        <taxon>Oxalobacter</taxon>
    </lineage>
</organism>
<dbReference type="InterPro" id="IPR013096">
    <property type="entry name" value="Cupin_2"/>
</dbReference>
<dbReference type="AlphaFoldDB" id="A0A9E9LCJ4"/>
<dbReference type="PROSITE" id="PS00041">
    <property type="entry name" value="HTH_ARAC_FAMILY_1"/>
    <property type="match status" value="1"/>
</dbReference>
<reference evidence="6" key="1">
    <citation type="journal article" date="2022" name="Front. Microbiol.">
        <title>New perspectives on an old grouping: The genomic and phenotypic variability of Oxalobacter formigenes and the implications for calcium oxalate stone prevention.</title>
        <authorList>
            <person name="Chmiel J.A."/>
            <person name="Carr C."/>
            <person name="Stuivenberg G.A."/>
            <person name="Venema R."/>
            <person name="Chanyi R.M."/>
            <person name="Al K.F."/>
            <person name="Giguere D."/>
            <person name="Say H."/>
            <person name="Akouris P.P."/>
            <person name="Dominguez Romero S.A."/>
            <person name="Kwong A."/>
            <person name="Tai V."/>
            <person name="Koval S.F."/>
            <person name="Razvi H."/>
            <person name="Bjazevic J."/>
            <person name="Burton J.P."/>
        </authorList>
    </citation>
    <scope>NUCLEOTIDE SEQUENCE</scope>
    <source>
        <strain evidence="6">OxK</strain>
    </source>
</reference>
<dbReference type="Pfam" id="PF12833">
    <property type="entry name" value="HTH_18"/>
    <property type="match status" value="1"/>
</dbReference>
<dbReference type="Gene3D" id="2.60.120.10">
    <property type="entry name" value="Jelly Rolls"/>
    <property type="match status" value="1"/>
</dbReference>
<dbReference type="EMBL" id="CP098251">
    <property type="protein sequence ID" value="WAV90354.1"/>
    <property type="molecule type" value="Genomic_DNA"/>
</dbReference>
<evidence type="ECO:0000256" key="4">
    <source>
        <dbReference type="SAM" id="MobiDB-lite"/>
    </source>
</evidence>
<proteinExistence type="predicted"/>
<feature type="compositionally biased region" description="Polar residues" evidence="4">
    <location>
        <begin position="279"/>
        <end position="295"/>
    </location>
</feature>
<keyword evidence="2" id="KW-0238">DNA-binding</keyword>
<evidence type="ECO:0000256" key="1">
    <source>
        <dbReference type="ARBA" id="ARBA00023015"/>
    </source>
</evidence>
<accession>A0A9E9LCJ4</accession>